<keyword evidence="2" id="KW-1185">Reference proteome</keyword>
<sequence length="184" mass="20916">MTDRPLPFPNYVLVSTQDIWQQILDGHVAPHVYSTKAKGDLAPVPISAAQFSWADQTGRDDPALRAFQIMWIDRDTGRPVSVRHRIPVPHWVYVMKAQAPAATTNERRAGAKAKYDWHAIKEFTFEQLTSRGDFAEHDQLDGWRSAADLYRAIEDKFGQKSPELTTLKEKVPAFVAEWRSKVGN</sequence>
<proteinExistence type="predicted"/>
<protein>
    <submittedName>
        <fullName evidence="1">Uncharacterized protein</fullName>
    </submittedName>
</protein>
<dbReference type="RefSeq" id="WP_270172104.1">
    <property type="nucleotide sequence ID" value="NZ_CP089391.1"/>
</dbReference>
<evidence type="ECO:0000313" key="2">
    <source>
        <dbReference type="Proteomes" id="UP001179614"/>
    </source>
</evidence>
<dbReference type="Proteomes" id="UP001179614">
    <property type="component" value="Chromosome"/>
</dbReference>
<evidence type="ECO:0000313" key="1">
    <source>
        <dbReference type="EMBL" id="WBL82308.1"/>
    </source>
</evidence>
<organism evidence="1 2">
    <name type="scientific">Bradyrhizobium xenonodulans</name>
    <dbReference type="NCBI Taxonomy" id="2736875"/>
    <lineage>
        <taxon>Bacteria</taxon>
        <taxon>Pseudomonadati</taxon>
        <taxon>Pseudomonadota</taxon>
        <taxon>Alphaproteobacteria</taxon>
        <taxon>Hyphomicrobiales</taxon>
        <taxon>Nitrobacteraceae</taxon>
        <taxon>Bradyrhizobium</taxon>
    </lineage>
</organism>
<reference evidence="1" key="1">
    <citation type="submission" date="2021-12" db="EMBL/GenBank/DDBJ databases">
        <title>Bradyrhizobium xenonodulans sp. nov.</title>
        <authorList>
            <person name="Claassens R."/>
            <person name="Venter S.N."/>
            <person name="Beukes C.W."/>
            <person name="Stepkowski T."/>
            <person name="Steenkamp E.T."/>
        </authorList>
    </citation>
    <scope>NUCLEOTIDE SEQUENCE</scope>
    <source>
        <strain evidence="1">14AB</strain>
    </source>
</reference>
<accession>A0ABY7MXQ8</accession>
<name>A0ABY7MXQ8_9BRAD</name>
<gene>
    <name evidence="1" type="ORF">I3J27_18420</name>
</gene>
<dbReference type="EMBL" id="CP089391">
    <property type="protein sequence ID" value="WBL82308.1"/>
    <property type="molecule type" value="Genomic_DNA"/>
</dbReference>